<dbReference type="OrthoDB" id="1411900at2"/>
<organism evidence="2 3">
    <name type="scientific">Lysinibacillus odysseyi 34hs-1 = NBRC 100172</name>
    <dbReference type="NCBI Taxonomy" id="1220589"/>
    <lineage>
        <taxon>Bacteria</taxon>
        <taxon>Bacillati</taxon>
        <taxon>Bacillota</taxon>
        <taxon>Bacilli</taxon>
        <taxon>Bacillales</taxon>
        <taxon>Bacillaceae</taxon>
        <taxon>Lysinibacillus</taxon>
    </lineage>
</organism>
<dbReference type="InterPro" id="IPR018647">
    <property type="entry name" value="SLFN_3-like_DNA/RNA_helicase"/>
</dbReference>
<evidence type="ECO:0000259" key="1">
    <source>
        <dbReference type="SMART" id="SM00382"/>
    </source>
</evidence>
<dbReference type="InterPro" id="IPR027417">
    <property type="entry name" value="P-loop_NTPase"/>
</dbReference>
<dbReference type="STRING" id="1220589.CD32_21200"/>
<dbReference type="EMBL" id="JPVP01000060">
    <property type="protein sequence ID" value="KGR81842.1"/>
    <property type="molecule type" value="Genomic_DNA"/>
</dbReference>
<gene>
    <name evidence="2" type="ORF">CD32_21200</name>
</gene>
<dbReference type="InterPro" id="IPR003593">
    <property type="entry name" value="AAA+_ATPase"/>
</dbReference>
<dbReference type="AlphaFoldDB" id="A0A0A3J482"/>
<evidence type="ECO:0000313" key="3">
    <source>
        <dbReference type="Proteomes" id="UP000030437"/>
    </source>
</evidence>
<dbReference type="SMART" id="SM00382">
    <property type="entry name" value="AAA"/>
    <property type="match status" value="1"/>
</dbReference>
<accession>A0A0A3J482</accession>
<name>A0A0A3J482_9BACI</name>
<reference evidence="2 3" key="1">
    <citation type="submission" date="2014-02" db="EMBL/GenBank/DDBJ databases">
        <title>Draft genome sequence of Lysinibacillus odysseyi NBRC 100172.</title>
        <authorList>
            <person name="Zhang F."/>
            <person name="Wang G."/>
            <person name="Zhang L."/>
        </authorList>
    </citation>
    <scope>NUCLEOTIDE SEQUENCE [LARGE SCALE GENOMIC DNA]</scope>
    <source>
        <strain evidence="2 3">NBRC 100172</strain>
    </source>
</reference>
<comment type="caution">
    <text evidence="2">The sequence shown here is derived from an EMBL/GenBank/DDBJ whole genome shotgun (WGS) entry which is preliminary data.</text>
</comment>
<sequence>MKAINLISLLNAQTDVGDLSFKKYVSSFGINPHIRMNELADLQSLVDTLRDYTPFTYIFNNFFVGFMINQIGKEFDLLRIGTNSVINIELKRKSTDEKITKQLIQNEYYLKFLDVELYHFTYVSSTEKLYMLIDSERIEEVEFHVLIDRLREQRLLEIDNLHHLFDPINYLVSPFESPEAFLKDEYFLTAQQSTFKREMLEMIPADIPLFVSIEGGPGTGKTLLLYDIAKNYIRKSHGVKIFHCGKLNAGQEKLKKDYGWSIESISYNGKTPFTTNQDWGIYDVIIFDEAQRLDKQQLIAFLDQILAIPIMCIFSFDRQQYLTSEELDNNIPGYIEERLHPKRYELKNIIRCSKEIQAFITNLFDLVKQSTNQKYMNISTQYFSSYDSAGSYLHYLHEEGWKVLDLIPSNTPPDSPGENSFYEIIGQDYEEVAVIIDESFFYNDQNKLSYRETEKRLKYHKTKVLFQNVTRARRKLHLVIINNPEVLEKVLNILA</sequence>
<proteinExistence type="predicted"/>
<dbReference type="Proteomes" id="UP000030437">
    <property type="component" value="Unassembled WGS sequence"/>
</dbReference>
<feature type="domain" description="AAA+ ATPase" evidence="1">
    <location>
        <begin position="207"/>
        <end position="326"/>
    </location>
</feature>
<dbReference type="SUPFAM" id="SSF52540">
    <property type="entry name" value="P-loop containing nucleoside triphosphate hydrolases"/>
    <property type="match status" value="1"/>
</dbReference>
<dbReference type="eggNOG" id="COG0507">
    <property type="taxonomic scope" value="Bacteria"/>
</dbReference>
<keyword evidence="3" id="KW-1185">Reference proteome</keyword>
<evidence type="ECO:0000313" key="2">
    <source>
        <dbReference type="EMBL" id="KGR81842.1"/>
    </source>
</evidence>
<protein>
    <recommendedName>
        <fullName evidence="1">AAA+ ATPase domain-containing protein</fullName>
    </recommendedName>
</protein>
<dbReference type="Pfam" id="PF09848">
    <property type="entry name" value="SLFN-g3_helicase"/>
    <property type="match status" value="1"/>
</dbReference>
<dbReference type="Gene3D" id="3.40.50.300">
    <property type="entry name" value="P-loop containing nucleotide triphosphate hydrolases"/>
    <property type="match status" value="1"/>
</dbReference>